<feature type="modified residue" description="2-(S-cysteinyl)pyruvic acid O-phosphothioketal" evidence="12">
    <location>
        <position position="116"/>
    </location>
</feature>
<dbReference type="NCBIfam" id="TIGR01072">
    <property type="entry name" value="murA"/>
    <property type="match status" value="1"/>
</dbReference>
<evidence type="ECO:0000256" key="4">
    <source>
        <dbReference type="ARBA" id="ARBA00022618"/>
    </source>
</evidence>
<dbReference type="NCBIfam" id="NF006873">
    <property type="entry name" value="PRK09369.1"/>
    <property type="match status" value="1"/>
</dbReference>
<keyword evidence="12" id="KW-0670">Pyruvate</keyword>
<dbReference type="CDD" id="cd01555">
    <property type="entry name" value="UdpNAET"/>
    <property type="match status" value="1"/>
</dbReference>
<name>A0ABS4GK83_9BACL</name>
<accession>A0ABS4GK83</accession>
<keyword evidence="7 12" id="KW-0573">Peptidoglycan synthesis</keyword>
<comment type="caution">
    <text evidence="12">Lacks conserved residue(s) required for the propagation of feature annotation.</text>
</comment>
<feature type="binding site" evidence="12">
    <location>
        <position position="92"/>
    </location>
    <ligand>
        <name>UDP-N-acetyl-alpha-D-glucosamine</name>
        <dbReference type="ChEBI" id="CHEBI:57705"/>
    </ligand>
</feature>
<comment type="subcellular location">
    <subcellularLocation>
        <location evidence="1 12">Cytoplasm</location>
    </subcellularLocation>
</comment>
<dbReference type="InterPro" id="IPR050068">
    <property type="entry name" value="MurA_subfamily"/>
</dbReference>
<dbReference type="Proteomes" id="UP001519343">
    <property type="component" value="Unassembled WGS sequence"/>
</dbReference>
<keyword evidence="4 12" id="KW-0132">Cell division</keyword>
<reference evidence="14 15" key="1">
    <citation type="submission" date="2021-03" db="EMBL/GenBank/DDBJ databases">
        <title>Genomic Encyclopedia of Type Strains, Phase IV (KMG-IV): sequencing the most valuable type-strain genomes for metagenomic binning, comparative biology and taxonomic classification.</title>
        <authorList>
            <person name="Goeker M."/>
        </authorList>
    </citation>
    <scope>NUCLEOTIDE SEQUENCE [LARGE SCALE GENOMIC DNA]</scope>
    <source>
        <strain evidence="14 15">DSM 24738</strain>
    </source>
</reference>
<organism evidence="14 15">
    <name type="scientific">Ammoniphilus resinae</name>
    <dbReference type="NCBI Taxonomy" id="861532"/>
    <lineage>
        <taxon>Bacteria</taxon>
        <taxon>Bacillati</taxon>
        <taxon>Bacillota</taxon>
        <taxon>Bacilli</taxon>
        <taxon>Bacillales</taxon>
        <taxon>Paenibacillaceae</taxon>
        <taxon>Aneurinibacillus group</taxon>
        <taxon>Ammoniphilus</taxon>
    </lineage>
</organism>
<dbReference type="Pfam" id="PF00275">
    <property type="entry name" value="EPSP_synthase"/>
    <property type="match status" value="1"/>
</dbReference>
<keyword evidence="8 12" id="KW-0131">Cell cycle</keyword>
<keyword evidence="15" id="KW-1185">Reference proteome</keyword>
<gene>
    <name evidence="12" type="primary">murA</name>
    <name evidence="14" type="ORF">J2Z37_000648</name>
</gene>
<dbReference type="HAMAP" id="MF_00111">
    <property type="entry name" value="MurA"/>
    <property type="match status" value="1"/>
</dbReference>
<evidence type="ECO:0000256" key="10">
    <source>
        <dbReference type="ARBA" id="ARBA00038367"/>
    </source>
</evidence>
<evidence type="ECO:0000256" key="12">
    <source>
        <dbReference type="HAMAP-Rule" id="MF_00111"/>
    </source>
</evidence>
<dbReference type="EC" id="2.5.1.7" evidence="12"/>
<dbReference type="InterPro" id="IPR013792">
    <property type="entry name" value="RNA3'P_cycl/enolpyr_Trfase_a/b"/>
</dbReference>
<dbReference type="InterPro" id="IPR001986">
    <property type="entry name" value="Enolpyruvate_Tfrase_dom"/>
</dbReference>
<keyword evidence="3 12" id="KW-0963">Cytoplasm</keyword>
<evidence type="ECO:0000256" key="8">
    <source>
        <dbReference type="ARBA" id="ARBA00023306"/>
    </source>
</evidence>
<keyword evidence="5 12" id="KW-0808">Transferase</keyword>
<proteinExistence type="inferred from homology"/>
<evidence type="ECO:0000259" key="13">
    <source>
        <dbReference type="Pfam" id="PF00275"/>
    </source>
</evidence>
<feature type="active site" description="Proton donor" evidence="12">
    <location>
        <position position="116"/>
    </location>
</feature>
<dbReference type="RefSeq" id="WP_209808738.1">
    <property type="nucleotide sequence ID" value="NZ_JAGGKT010000001.1"/>
</dbReference>
<dbReference type="InterPro" id="IPR005750">
    <property type="entry name" value="UDP_GlcNAc_COvinyl_MurA"/>
</dbReference>
<evidence type="ECO:0000256" key="3">
    <source>
        <dbReference type="ARBA" id="ARBA00022490"/>
    </source>
</evidence>
<feature type="binding site" evidence="12">
    <location>
        <position position="327"/>
    </location>
    <ligand>
        <name>UDP-N-acetyl-alpha-D-glucosamine</name>
        <dbReference type="ChEBI" id="CHEBI:57705"/>
    </ligand>
</feature>
<keyword evidence="6 12" id="KW-0133">Cell shape</keyword>
<sequence>MGKIAVEGGRQLHGNLRIHGAKNAALPILAATVLAEGQYSIQDVPHLSDISVMLDILTALGAKTKHKESNVLIDTGSLIVPHIPRDLMGLMRSSIFLMGPLLARFGEVIVYPPGGCAIGERKIDLHLKGLQALGASIEEYNDYIHCTASRLIGADLFLDYPSVGATENIMMAATRAKGKTIIRNAAREPEITDLQNFLNKMGAKIRGAGTPIIVIEGTDQLEAVKYKVIPDRIVAGTMLLAGCMTEGDVTIENIYDEHMESLVSVLRQCGVEIEMAHDIIKVSSGSHLKPVQLIETGPYPGFPTDMQAQLMVFLTAVNGTSIIRENVFENRFKHAAELRKMGARIEIKQNEARIIGGTRLVGSEVKATDLRAGAALILAGLACEGTTYINQIHHIDRGYDRIDEQLRSIGAQICRIPG</sequence>
<evidence type="ECO:0000256" key="7">
    <source>
        <dbReference type="ARBA" id="ARBA00022984"/>
    </source>
</evidence>
<evidence type="ECO:0000313" key="14">
    <source>
        <dbReference type="EMBL" id="MBP1930661.1"/>
    </source>
</evidence>
<keyword evidence="9 12" id="KW-0961">Cell wall biogenesis/degradation</keyword>
<dbReference type="EMBL" id="JAGGKT010000001">
    <property type="protein sequence ID" value="MBP1930661.1"/>
    <property type="molecule type" value="Genomic_DNA"/>
</dbReference>
<evidence type="ECO:0000256" key="1">
    <source>
        <dbReference type="ARBA" id="ARBA00004496"/>
    </source>
</evidence>
<dbReference type="SUPFAM" id="SSF55205">
    <property type="entry name" value="EPT/RTPC-like"/>
    <property type="match status" value="1"/>
</dbReference>
<dbReference type="Gene3D" id="3.65.10.10">
    <property type="entry name" value="Enolpyruvate transferase domain"/>
    <property type="match status" value="2"/>
</dbReference>
<comment type="caution">
    <text evidence="14">The sequence shown here is derived from an EMBL/GenBank/DDBJ whole genome shotgun (WGS) entry which is preliminary data.</text>
</comment>
<evidence type="ECO:0000256" key="9">
    <source>
        <dbReference type="ARBA" id="ARBA00023316"/>
    </source>
</evidence>
<dbReference type="PANTHER" id="PTHR43783:SF1">
    <property type="entry name" value="UDP-N-ACETYLGLUCOSAMINE 1-CARBOXYVINYLTRANSFERASE"/>
    <property type="match status" value="1"/>
</dbReference>
<dbReference type="PANTHER" id="PTHR43783">
    <property type="entry name" value="UDP-N-ACETYLGLUCOSAMINE 1-CARBOXYVINYLTRANSFERASE"/>
    <property type="match status" value="1"/>
</dbReference>
<evidence type="ECO:0000256" key="6">
    <source>
        <dbReference type="ARBA" id="ARBA00022960"/>
    </source>
</evidence>
<feature type="domain" description="Enolpyruvate transferase" evidence="13">
    <location>
        <begin position="6"/>
        <end position="406"/>
    </location>
</feature>
<dbReference type="InterPro" id="IPR036968">
    <property type="entry name" value="Enolpyruvate_Tfrase_sf"/>
</dbReference>
<evidence type="ECO:0000256" key="5">
    <source>
        <dbReference type="ARBA" id="ARBA00022679"/>
    </source>
</evidence>
<comment type="catalytic activity">
    <reaction evidence="11 12">
        <text>phosphoenolpyruvate + UDP-N-acetyl-alpha-D-glucosamine = UDP-N-acetyl-3-O-(1-carboxyvinyl)-alpha-D-glucosamine + phosphate</text>
        <dbReference type="Rhea" id="RHEA:18681"/>
        <dbReference type="ChEBI" id="CHEBI:43474"/>
        <dbReference type="ChEBI" id="CHEBI:57705"/>
        <dbReference type="ChEBI" id="CHEBI:58702"/>
        <dbReference type="ChEBI" id="CHEBI:68483"/>
        <dbReference type="EC" id="2.5.1.7"/>
    </reaction>
</comment>
<evidence type="ECO:0000313" key="15">
    <source>
        <dbReference type="Proteomes" id="UP001519343"/>
    </source>
</evidence>
<feature type="binding site" evidence="12">
    <location>
        <position position="305"/>
    </location>
    <ligand>
        <name>UDP-N-acetyl-alpha-D-glucosamine</name>
        <dbReference type="ChEBI" id="CHEBI:57705"/>
    </ligand>
</feature>
<evidence type="ECO:0000256" key="2">
    <source>
        <dbReference type="ARBA" id="ARBA00004752"/>
    </source>
</evidence>
<protein>
    <recommendedName>
        <fullName evidence="12">UDP-N-acetylglucosamine 1-carboxyvinyltransferase</fullName>
        <ecNumber evidence="12">2.5.1.7</ecNumber>
    </recommendedName>
    <alternativeName>
        <fullName evidence="12">Enoylpyruvate transferase</fullName>
    </alternativeName>
    <alternativeName>
        <fullName evidence="12">UDP-N-acetylglucosamine enolpyruvyl transferase</fullName>
        <shortName evidence="12">EPT</shortName>
    </alternativeName>
</protein>
<comment type="similarity">
    <text evidence="10 12">Belongs to the EPSP synthase family. MurA subfamily.</text>
</comment>
<comment type="function">
    <text evidence="12">Cell wall formation. Adds enolpyruvyl to UDP-N-acetylglucosamine.</text>
</comment>
<evidence type="ECO:0000256" key="11">
    <source>
        <dbReference type="ARBA" id="ARBA00047527"/>
    </source>
</evidence>
<comment type="pathway">
    <text evidence="2 12">Cell wall biogenesis; peptidoglycan biosynthesis.</text>
</comment>
<feature type="binding site" evidence="12">
    <location>
        <begin position="22"/>
        <end position="23"/>
    </location>
    <ligand>
        <name>phosphoenolpyruvate</name>
        <dbReference type="ChEBI" id="CHEBI:58702"/>
    </ligand>
</feature>
<dbReference type="GO" id="GO:0008760">
    <property type="term" value="F:UDP-N-acetylglucosamine 1-carboxyvinyltransferase activity"/>
    <property type="evidence" value="ECO:0007669"/>
    <property type="project" value="UniProtKB-EC"/>
</dbReference>